<gene>
    <name evidence="9" type="ORF">ASPCADRAFT_513042</name>
</gene>
<dbReference type="Proteomes" id="UP000188318">
    <property type="component" value="Unassembled WGS sequence"/>
</dbReference>
<reference evidence="10" key="1">
    <citation type="journal article" date="2017" name="Genome Biol.">
        <title>Comparative genomics reveals high biological diversity and specific adaptations in the industrially and medically important fungal genus Aspergillus.</title>
        <authorList>
            <person name="de Vries R.P."/>
            <person name="Riley R."/>
            <person name="Wiebenga A."/>
            <person name="Aguilar-Osorio G."/>
            <person name="Amillis S."/>
            <person name="Uchima C.A."/>
            <person name="Anderluh G."/>
            <person name="Asadollahi M."/>
            <person name="Askin M."/>
            <person name="Barry K."/>
            <person name="Battaglia E."/>
            <person name="Bayram O."/>
            <person name="Benocci T."/>
            <person name="Braus-Stromeyer S.A."/>
            <person name="Caldana C."/>
            <person name="Canovas D."/>
            <person name="Cerqueira G.C."/>
            <person name="Chen F."/>
            <person name="Chen W."/>
            <person name="Choi C."/>
            <person name="Clum A."/>
            <person name="Dos Santos R.A."/>
            <person name="Damasio A.R."/>
            <person name="Diallinas G."/>
            <person name="Emri T."/>
            <person name="Fekete E."/>
            <person name="Flipphi M."/>
            <person name="Freyberg S."/>
            <person name="Gallo A."/>
            <person name="Gournas C."/>
            <person name="Habgood R."/>
            <person name="Hainaut M."/>
            <person name="Harispe M.L."/>
            <person name="Henrissat B."/>
            <person name="Hilden K.S."/>
            <person name="Hope R."/>
            <person name="Hossain A."/>
            <person name="Karabika E."/>
            <person name="Karaffa L."/>
            <person name="Karanyi Z."/>
            <person name="Krasevec N."/>
            <person name="Kuo A."/>
            <person name="Kusch H."/>
            <person name="LaButti K."/>
            <person name="Lagendijk E.L."/>
            <person name="Lapidus A."/>
            <person name="Levasseur A."/>
            <person name="Lindquist E."/>
            <person name="Lipzen A."/>
            <person name="Logrieco A.F."/>
            <person name="MacCabe A."/>
            <person name="Maekelae M.R."/>
            <person name="Malavazi I."/>
            <person name="Melin P."/>
            <person name="Meyer V."/>
            <person name="Mielnichuk N."/>
            <person name="Miskei M."/>
            <person name="Molnar A.P."/>
            <person name="Mule G."/>
            <person name="Ngan C.Y."/>
            <person name="Orejas M."/>
            <person name="Orosz E."/>
            <person name="Ouedraogo J.P."/>
            <person name="Overkamp K.M."/>
            <person name="Park H.-S."/>
            <person name="Perrone G."/>
            <person name="Piumi F."/>
            <person name="Punt P.J."/>
            <person name="Ram A.F."/>
            <person name="Ramon A."/>
            <person name="Rauscher S."/>
            <person name="Record E."/>
            <person name="Riano-Pachon D.M."/>
            <person name="Robert V."/>
            <person name="Roehrig J."/>
            <person name="Ruller R."/>
            <person name="Salamov A."/>
            <person name="Salih N.S."/>
            <person name="Samson R.A."/>
            <person name="Sandor E."/>
            <person name="Sanguinetti M."/>
            <person name="Schuetze T."/>
            <person name="Sepcic K."/>
            <person name="Shelest E."/>
            <person name="Sherlock G."/>
            <person name="Sophianopoulou V."/>
            <person name="Squina F.M."/>
            <person name="Sun H."/>
            <person name="Susca A."/>
            <person name="Todd R.B."/>
            <person name="Tsang A."/>
            <person name="Unkles S.E."/>
            <person name="van de Wiele N."/>
            <person name="van Rossen-Uffink D."/>
            <person name="Oliveira J.V."/>
            <person name="Vesth T.C."/>
            <person name="Visser J."/>
            <person name="Yu J.-H."/>
            <person name="Zhou M."/>
            <person name="Andersen M.R."/>
            <person name="Archer D.B."/>
            <person name="Baker S.E."/>
            <person name="Benoit I."/>
            <person name="Brakhage A.A."/>
            <person name="Braus G.H."/>
            <person name="Fischer R."/>
            <person name="Frisvad J.C."/>
            <person name="Goldman G.H."/>
            <person name="Houbraken J."/>
            <person name="Oakley B."/>
            <person name="Pocsi I."/>
            <person name="Scazzocchio C."/>
            <person name="Seiboth B."/>
            <person name="vanKuyk P.A."/>
            <person name="Wortman J."/>
            <person name="Dyer P.S."/>
            <person name="Grigoriev I.V."/>
        </authorList>
    </citation>
    <scope>NUCLEOTIDE SEQUENCE [LARGE SCALE GENOMIC DNA]</scope>
    <source>
        <strain evidence="10">ITEM 5010</strain>
    </source>
</reference>
<keyword evidence="4" id="KW-0809">Transit peptide</keyword>
<dbReference type="GO" id="GO:0005739">
    <property type="term" value="C:mitochondrion"/>
    <property type="evidence" value="ECO:0007669"/>
    <property type="project" value="UniProtKB-SubCell"/>
</dbReference>
<dbReference type="InterPro" id="IPR011009">
    <property type="entry name" value="Kinase-like_dom_sf"/>
</dbReference>
<dbReference type="PANTHER" id="PTHR36091">
    <property type="entry name" value="ALTERED INHERITANCE OF MITOCHONDRIA PROTEIN 9, MITOCHONDRIAL"/>
    <property type="match status" value="1"/>
</dbReference>
<dbReference type="Gene3D" id="3.90.1200.10">
    <property type="match status" value="1"/>
</dbReference>
<dbReference type="InterPro" id="IPR002575">
    <property type="entry name" value="Aminoglycoside_PTrfase"/>
</dbReference>
<dbReference type="PANTHER" id="PTHR36091:SF1">
    <property type="entry name" value="ALTERED INHERITANCE OF MITOCHONDRIA PROTEIN 9, MITOCHONDRIAL"/>
    <property type="match status" value="1"/>
</dbReference>
<sequence length="530" mass="60462">MFMAFLPPGSKDLSLTSIQTTTQRTFSPTQLNDGSGTKHNNSATATPCINITKLPEGNFNKAFLITMRDGREVVVKMPNPNAGPSHYTTASEVATMQYLRQTLQLPVPKVLAYCSRAEQSKLGAEYIIMEKARGIELSRMWEGLRARDKLVIVKQVGAFTSRLAGARFSSYGSLYLHRDVLVTERIKIDDTFAVGPTTRRAWFDDRRSEVDVHRGPWPSPQTTMTALVQRELACVNKFPSSHPDNQQGIFNSPDGYHPTKAAKLSVLQDYLRIHQHLLPQANSLNAGILWHNDLHTDNIFVDRDNPTQITSIIDWQAIPIYPMFLIAHHPSLIEYDGPKPERFVQPRLPENIDELSHQERKAAKELFISQTLWLCYEIQVYKEARDLTHAFKYQDTLPYELSSLIGSIFDDGEPHVQKLLAEISTDNIWKQIVGADEHGSPRVSCPLKYSQRELEMQRETYAKWVRDVERKAQVLEEVGLYTGWNGAVSPGDYEEVVRRLHLAKERFLDREASTAEERAEWEKVWPFGDK</sequence>
<evidence type="ECO:0000256" key="5">
    <source>
        <dbReference type="ARBA" id="ARBA00023128"/>
    </source>
</evidence>
<dbReference type="AlphaFoldDB" id="A0A1R3RWR4"/>
<keyword evidence="5" id="KW-0496">Mitochondrion</keyword>
<comment type="subcellular location">
    <subcellularLocation>
        <location evidence="1">Mitochondrion</location>
    </subcellularLocation>
</comment>
<proteinExistence type="inferred from homology"/>
<protein>
    <recommendedName>
        <fullName evidence="3">Altered inheritance of mitochondria protein 9, mitochondrial</fullName>
    </recommendedName>
    <alternativeName>
        <fullName evidence="6">Found in mitochondrial proteome protein 29</fullName>
    </alternativeName>
</protein>
<evidence type="ECO:0000259" key="8">
    <source>
        <dbReference type="Pfam" id="PF01636"/>
    </source>
</evidence>
<accession>A0A1R3RWR4</accession>
<dbReference type="OMA" id="WNGAVPP"/>
<evidence type="ECO:0000256" key="4">
    <source>
        <dbReference type="ARBA" id="ARBA00022946"/>
    </source>
</evidence>
<dbReference type="OrthoDB" id="2831558at2759"/>
<dbReference type="EMBL" id="KV907495">
    <property type="protein sequence ID" value="OOF98897.1"/>
    <property type="molecule type" value="Genomic_DNA"/>
</dbReference>
<evidence type="ECO:0000313" key="9">
    <source>
        <dbReference type="EMBL" id="OOF98897.1"/>
    </source>
</evidence>
<organism evidence="9 10">
    <name type="scientific">Aspergillus carbonarius (strain ITEM 5010)</name>
    <dbReference type="NCBI Taxonomy" id="602072"/>
    <lineage>
        <taxon>Eukaryota</taxon>
        <taxon>Fungi</taxon>
        <taxon>Dikarya</taxon>
        <taxon>Ascomycota</taxon>
        <taxon>Pezizomycotina</taxon>
        <taxon>Eurotiomycetes</taxon>
        <taxon>Eurotiomycetidae</taxon>
        <taxon>Eurotiales</taxon>
        <taxon>Aspergillaceae</taxon>
        <taxon>Aspergillus</taxon>
        <taxon>Aspergillus subgen. Circumdati</taxon>
    </lineage>
</organism>
<comment type="similarity">
    <text evidence="2">Belongs to the AIM9 family.</text>
</comment>
<evidence type="ECO:0000256" key="7">
    <source>
        <dbReference type="SAM" id="MobiDB-lite"/>
    </source>
</evidence>
<dbReference type="Gene3D" id="3.30.200.20">
    <property type="entry name" value="Phosphorylase Kinase, domain 1"/>
    <property type="match status" value="1"/>
</dbReference>
<feature type="region of interest" description="Disordered" evidence="7">
    <location>
        <begin position="22"/>
        <end position="42"/>
    </location>
</feature>
<feature type="domain" description="Aminoglycoside phosphotransferase" evidence="8">
    <location>
        <begin position="51"/>
        <end position="316"/>
    </location>
</feature>
<evidence type="ECO:0000313" key="10">
    <source>
        <dbReference type="Proteomes" id="UP000188318"/>
    </source>
</evidence>
<dbReference type="VEuPathDB" id="FungiDB:ASPCADRAFT_513042"/>
<keyword evidence="10" id="KW-1185">Reference proteome</keyword>
<name>A0A1R3RWR4_ASPC5</name>
<dbReference type="InterPro" id="IPR051035">
    <property type="entry name" value="Mito_inheritance_9"/>
</dbReference>
<evidence type="ECO:0000256" key="2">
    <source>
        <dbReference type="ARBA" id="ARBA00005543"/>
    </source>
</evidence>
<evidence type="ECO:0000256" key="1">
    <source>
        <dbReference type="ARBA" id="ARBA00004173"/>
    </source>
</evidence>
<evidence type="ECO:0000256" key="3">
    <source>
        <dbReference type="ARBA" id="ARBA00016197"/>
    </source>
</evidence>
<dbReference type="Pfam" id="PF01636">
    <property type="entry name" value="APH"/>
    <property type="match status" value="1"/>
</dbReference>
<dbReference type="SUPFAM" id="SSF56112">
    <property type="entry name" value="Protein kinase-like (PK-like)"/>
    <property type="match status" value="1"/>
</dbReference>
<evidence type="ECO:0000256" key="6">
    <source>
        <dbReference type="ARBA" id="ARBA00031849"/>
    </source>
</evidence>